<reference evidence="2" key="1">
    <citation type="submission" date="2016-11" db="EMBL/GenBank/DDBJ databases">
        <authorList>
            <person name="Varghese N."/>
            <person name="Submissions S."/>
        </authorList>
    </citation>
    <scope>NUCLEOTIDE SEQUENCE [LARGE SCALE GENOMIC DNA]</scope>
    <source>
        <strain evidence="2">DSM 29440</strain>
    </source>
</reference>
<evidence type="ECO:0000313" key="2">
    <source>
        <dbReference type="Proteomes" id="UP000184932"/>
    </source>
</evidence>
<protein>
    <submittedName>
        <fullName evidence="1">Uncharacterized protein</fullName>
    </submittedName>
</protein>
<proteinExistence type="predicted"/>
<keyword evidence="2" id="KW-1185">Reference proteome</keyword>
<gene>
    <name evidence="1" type="ORF">SAMN05444002_1930</name>
</gene>
<dbReference type="EMBL" id="FSRL01000001">
    <property type="protein sequence ID" value="SIN98354.1"/>
    <property type="molecule type" value="Genomic_DNA"/>
</dbReference>
<sequence>MGERDETARFDRKGLMREAYRMEGVGESEARSIFLDWALSLPDDTEQPMALRAMWAHYGKGAPEHPMSVVLKAAMEQRAEPKRRGGWRGRRS</sequence>
<name>A0A1N6FSW7_9RHOB</name>
<evidence type="ECO:0000313" key="1">
    <source>
        <dbReference type="EMBL" id="SIN98354.1"/>
    </source>
</evidence>
<dbReference type="AlphaFoldDB" id="A0A1N6FSW7"/>
<organism evidence="1 2">
    <name type="scientific">Vannielia litorea</name>
    <dbReference type="NCBI Taxonomy" id="1217970"/>
    <lineage>
        <taxon>Bacteria</taxon>
        <taxon>Pseudomonadati</taxon>
        <taxon>Pseudomonadota</taxon>
        <taxon>Alphaproteobacteria</taxon>
        <taxon>Rhodobacterales</taxon>
        <taxon>Paracoccaceae</taxon>
        <taxon>Vannielia</taxon>
    </lineage>
</organism>
<dbReference type="Proteomes" id="UP000184932">
    <property type="component" value="Unassembled WGS sequence"/>
</dbReference>
<dbReference type="OrthoDB" id="7778431at2"/>
<dbReference type="RefSeq" id="WP_074256011.1">
    <property type="nucleotide sequence ID" value="NZ_FSRL01000001.1"/>
</dbReference>
<accession>A0A1N6FSW7</accession>
<dbReference type="STRING" id="1217970.SAMN05444002_1930"/>